<accession>A0A5N4CVJ6</accession>
<evidence type="ECO:0000313" key="2">
    <source>
        <dbReference type="Proteomes" id="UP000299084"/>
    </source>
</evidence>
<sequence length="72" mass="8569">MSLVARRRGGEENKSKFNFQLEMEWRVNVGRRRSEERIQRCSILSELYELIGCHCKSAFFKRVAPVQRSAHR</sequence>
<protein>
    <submittedName>
        <fullName evidence="1">Trafficking protein particle complex subunit 9</fullName>
    </submittedName>
</protein>
<name>A0A5N4CVJ6_CAMDR</name>
<proteinExistence type="predicted"/>
<dbReference type="EMBL" id="JWIN03000019">
    <property type="protein sequence ID" value="KAB1262864.1"/>
    <property type="molecule type" value="Genomic_DNA"/>
</dbReference>
<reference evidence="1 2" key="1">
    <citation type="journal article" date="2019" name="Mol. Ecol. Resour.">
        <title>Improving Illumina assemblies with Hi-C and long reads: an example with the North African dromedary.</title>
        <authorList>
            <person name="Elbers J.P."/>
            <person name="Rogers M.F."/>
            <person name="Perelman P.L."/>
            <person name="Proskuryakova A.A."/>
            <person name="Serdyukova N.A."/>
            <person name="Johnson W.E."/>
            <person name="Horin P."/>
            <person name="Corander J."/>
            <person name="Murphy D."/>
            <person name="Burger P.A."/>
        </authorList>
    </citation>
    <scope>NUCLEOTIDE SEQUENCE [LARGE SCALE GENOMIC DNA]</scope>
    <source>
        <strain evidence="1">Drom800</strain>
        <tissue evidence="1">Blood</tissue>
    </source>
</reference>
<evidence type="ECO:0000313" key="1">
    <source>
        <dbReference type="EMBL" id="KAB1262864.1"/>
    </source>
</evidence>
<organism evidence="1 2">
    <name type="scientific">Camelus dromedarius</name>
    <name type="common">Dromedary</name>
    <name type="synonym">Arabian camel</name>
    <dbReference type="NCBI Taxonomy" id="9838"/>
    <lineage>
        <taxon>Eukaryota</taxon>
        <taxon>Metazoa</taxon>
        <taxon>Chordata</taxon>
        <taxon>Craniata</taxon>
        <taxon>Vertebrata</taxon>
        <taxon>Euteleostomi</taxon>
        <taxon>Mammalia</taxon>
        <taxon>Eutheria</taxon>
        <taxon>Laurasiatheria</taxon>
        <taxon>Artiodactyla</taxon>
        <taxon>Tylopoda</taxon>
        <taxon>Camelidae</taxon>
        <taxon>Camelus</taxon>
    </lineage>
</organism>
<comment type="caution">
    <text evidence="1">The sequence shown here is derived from an EMBL/GenBank/DDBJ whole genome shotgun (WGS) entry which is preliminary data.</text>
</comment>
<gene>
    <name evidence="1" type="ORF">Cadr_000021470</name>
</gene>
<keyword evidence="2" id="KW-1185">Reference proteome</keyword>
<dbReference type="Proteomes" id="UP000299084">
    <property type="component" value="Unassembled WGS sequence"/>
</dbReference>
<dbReference type="AlphaFoldDB" id="A0A5N4CVJ6"/>